<name>A0A813ETZ2_POLGL</name>
<keyword evidence="2" id="KW-1185">Reference proteome</keyword>
<accession>A0A813ETZ2</accession>
<organism evidence="1 2">
    <name type="scientific">Polarella glacialis</name>
    <name type="common">Dinoflagellate</name>
    <dbReference type="NCBI Taxonomy" id="89957"/>
    <lineage>
        <taxon>Eukaryota</taxon>
        <taxon>Sar</taxon>
        <taxon>Alveolata</taxon>
        <taxon>Dinophyceae</taxon>
        <taxon>Suessiales</taxon>
        <taxon>Suessiaceae</taxon>
        <taxon>Polarella</taxon>
    </lineage>
</organism>
<protein>
    <submittedName>
        <fullName evidence="1">Uncharacterized protein</fullName>
    </submittedName>
</protein>
<sequence length="237" mass="25579">MASPMQSLGLELPKPVAKASQRRGRVGLRRAVQLTAAVVLGASCFAERRPTFAGSWRSSQARSPQLVALAAGSEGLDLDELGLMLPPSASGLPPLSRYKGTGFNQEACDFTCQALAGSVAKGNQNHFDGLNLALRLMMPAASGAEKALGTPRDDFILRPEILPWSEIPFLGGLEENMRLVQECEADFARMMAKEPHGFRSPVILAASMDLAVVYLKNYALDKADALYTHMEPFCLSR</sequence>
<dbReference type="EMBL" id="CAJNNV010017036">
    <property type="protein sequence ID" value="CAE8604859.1"/>
    <property type="molecule type" value="Genomic_DNA"/>
</dbReference>
<evidence type="ECO:0000313" key="1">
    <source>
        <dbReference type="EMBL" id="CAE8604859.1"/>
    </source>
</evidence>
<dbReference type="Proteomes" id="UP000654075">
    <property type="component" value="Unassembled WGS sequence"/>
</dbReference>
<feature type="non-terminal residue" evidence="1">
    <location>
        <position position="237"/>
    </location>
</feature>
<comment type="caution">
    <text evidence="1">The sequence shown here is derived from an EMBL/GenBank/DDBJ whole genome shotgun (WGS) entry which is preliminary data.</text>
</comment>
<dbReference type="AlphaFoldDB" id="A0A813ETZ2"/>
<evidence type="ECO:0000313" key="2">
    <source>
        <dbReference type="Proteomes" id="UP000654075"/>
    </source>
</evidence>
<gene>
    <name evidence="1" type="ORF">PGLA1383_LOCUS23003</name>
</gene>
<proteinExistence type="predicted"/>
<reference evidence="1" key="1">
    <citation type="submission" date="2021-02" db="EMBL/GenBank/DDBJ databases">
        <authorList>
            <person name="Dougan E. K."/>
            <person name="Rhodes N."/>
            <person name="Thang M."/>
            <person name="Chan C."/>
        </authorList>
    </citation>
    <scope>NUCLEOTIDE SEQUENCE</scope>
</reference>